<dbReference type="RefSeq" id="WP_123065811.1">
    <property type="nucleotide sequence ID" value="NZ_RIAS01000011.1"/>
</dbReference>
<evidence type="ECO:0008006" key="4">
    <source>
        <dbReference type="Google" id="ProtNLM"/>
    </source>
</evidence>
<evidence type="ECO:0000313" key="2">
    <source>
        <dbReference type="EMBL" id="KAA8786069.1"/>
    </source>
</evidence>
<organism evidence="2 3">
    <name type="scientific">Paenibacillus amylolyticus</name>
    <dbReference type="NCBI Taxonomy" id="1451"/>
    <lineage>
        <taxon>Bacteria</taxon>
        <taxon>Bacillati</taxon>
        <taxon>Bacillota</taxon>
        <taxon>Bacilli</taxon>
        <taxon>Bacillales</taxon>
        <taxon>Paenibacillaceae</taxon>
        <taxon>Paenibacillus</taxon>
    </lineage>
</organism>
<dbReference type="OrthoDB" id="1651838at2"/>
<feature type="transmembrane region" description="Helical" evidence="1">
    <location>
        <begin position="35"/>
        <end position="55"/>
    </location>
</feature>
<proteinExistence type="predicted"/>
<keyword evidence="1" id="KW-0472">Membrane</keyword>
<dbReference type="AlphaFoldDB" id="A0A5M9WX43"/>
<comment type="caution">
    <text evidence="2">The sequence shown here is derived from an EMBL/GenBank/DDBJ whole genome shotgun (WGS) entry which is preliminary data.</text>
</comment>
<dbReference type="Proteomes" id="UP000323664">
    <property type="component" value="Unassembled WGS sequence"/>
</dbReference>
<dbReference type="EMBL" id="RIAS01000011">
    <property type="protein sequence ID" value="KAA8786069.1"/>
    <property type="molecule type" value="Genomic_DNA"/>
</dbReference>
<gene>
    <name evidence="2" type="ORF">EC604_19710</name>
</gene>
<evidence type="ECO:0000313" key="3">
    <source>
        <dbReference type="Proteomes" id="UP000323664"/>
    </source>
</evidence>
<reference evidence="2 3" key="1">
    <citation type="journal article" date="2019" name="J. Ind. Microbiol. Biotechnol.">
        <title>Paenibacillus amylolyticus 27C64 has a diverse set of carbohydrate-active enzymes and complete pectin deconstruction system.</title>
        <authorList>
            <person name="Keggi C."/>
            <person name="Doran-Peterson J."/>
        </authorList>
    </citation>
    <scope>NUCLEOTIDE SEQUENCE [LARGE SCALE GENOMIC DNA]</scope>
    <source>
        <strain evidence="2 3">27C64</strain>
    </source>
</reference>
<accession>A0A5M9WX43</accession>
<protein>
    <recommendedName>
        <fullName evidence="4">Zinc ribbon domain-containing protein</fullName>
    </recommendedName>
</protein>
<name>A0A5M9WX43_PAEAM</name>
<evidence type="ECO:0000256" key="1">
    <source>
        <dbReference type="SAM" id="Phobius"/>
    </source>
</evidence>
<sequence>MIRAFFGLFFLIGAIGIPFGFFNAGYHKQIISEPFIFIELSVFEFIFIFSAIKLLQRKKVPQKQFYGGDYESDSDPATENAYRPQEIGNGYSSYNSNTVIHTNNQSFSYTEININSDKYDKEDGEKLEEKVEKAPRQVSVTCSGCGAKVKVYRKQFTDCEYCGTTVEAS</sequence>
<keyword evidence="1" id="KW-1133">Transmembrane helix</keyword>
<keyword evidence="1" id="KW-0812">Transmembrane</keyword>